<dbReference type="Gene3D" id="2.40.50.40">
    <property type="match status" value="1"/>
</dbReference>
<feature type="chain" id="PRO_5044843180" description="Chemokine interleukin-8-like domain-containing protein" evidence="2">
    <location>
        <begin position="30"/>
        <end position="115"/>
    </location>
</feature>
<dbReference type="Pfam" id="PF00048">
    <property type="entry name" value="IL8"/>
    <property type="match status" value="1"/>
</dbReference>
<dbReference type="SUPFAM" id="SSF54117">
    <property type="entry name" value="Interleukin 8-like chemokines"/>
    <property type="match status" value="1"/>
</dbReference>
<evidence type="ECO:0000256" key="2">
    <source>
        <dbReference type="SAM" id="SignalP"/>
    </source>
</evidence>
<evidence type="ECO:0000256" key="1">
    <source>
        <dbReference type="ARBA" id="ARBA00022514"/>
    </source>
</evidence>
<name>A0ABD1JFA0_9TELE</name>
<dbReference type="InterPro" id="IPR036048">
    <property type="entry name" value="Interleukin_8-like_sf"/>
</dbReference>
<evidence type="ECO:0000259" key="3">
    <source>
        <dbReference type="Pfam" id="PF00048"/>
    </source>
</evidence>
<comment type="caution">
    <text evidence="4">The sequence shown here is derived from an EMBL/GenBank/DDBJ whole genome shotgun (WGS) entry which is preliminary data.</text>
</comment>
<evidence type="ECO:0000313" key="5">
    <source>
        <dbReference type="Proteomes" id="UP001591681"/>
    </source>
</evidence>
<evidence type="ECO:0000313" key="4">
    <source>
        <dbReference type="EMBL" id="KAL2085722.1"/>
    </source>
</evidence>
<dbReference type="Proteomes" id="UP001591681">
    <property type="component" value="Unassembled WGS sequence"/>
</dbReference>
<keyword evidence="2" id="KW-0732">Signal</keyword>
<organism evidence="4 5">
    <name type="scientific">Coilia grayii</name>
    <name type="common">Gray's grenadier anchovy</name>
    <dbReference type="NCBI Taxonomy" id="363190"/>
    <lineage>
        <taxon>Eukaryota</taxon>
        <taxon>Metazoa</taxon>
        <taxon>Chordata</taxon>
        <taxon>Craniata</taxon>
        <taxon>Vertebrata</taxon>
        <taxon>Euteleostomi</taxon>
        <taxon>Actinopterygii</taxon>
        <taxon>Neopterygii</taxon>
        <taxon>Teleostei</taxon>
        <taxon>Clupei</taxon>
        <taxon>Clupeiformes</taxon>
        <taxon>Clupeoidei</taxon>
        <taxon>Engraulidae</taxon>
        <taxon>Coilinae</taxon>
        <taxon>Coilia</taxon>
    </lineage>
</organism>
<sequence length="115" mass="13051">MTMQSPRTLFRSLAIVAIIASVLWAKADAQKYTSCCTQVSNEKVTEPVIGFELQYPQNHCVAAVILKTEKHKFCCPVRAPWVRAKIEEFMRRNLRQEKTTKPSTLSRLVTASQPV</sequence>
<dbReference type="GO" id="GO:0005125">
    <property type="term" value="F:cytokine activity"/>
    <property type="evidence" value="ECO:0007669"/>
    <property type="project" value="UniProtKB-KW"/>
</dbReference>
<dbReference type="GO" id="GO:0005615">
    <property type="term" value="C:extracellular space"/>
    <property type="evidence" value="ECO:0007669"/>
    <property type="project" value="UniProtKB-KW"/>
</dbReference>
<keyword evidence="1" id="KW-0202">Cytokine</keyword>
<feature type="domain" description="Chemokine interleukin-8-like" evidence="3">
    <location>
        <begin position="34"/>
        <end position="87"/>
    </location>
</feature>
<dbReference type="AlphaFoldDB" id="A0ABD1JFA0"/>
<gene>
    <name evidence="4" type="ORF">ACEWY4_019042</name>
</gene>
<protein>
    <recommendedName>
        <fullName evidence="3">Chemokine interleukin-8-like domain-containing protein</fullName>
    </recommendedName>
</protein>
<proteinExistence type="predicted"/>
<accession>A0ABD1JFA0</accession>
<feature type="signal peptide" evidence="2">
    <location>
        <begin position="1"/>
        <end position="29"/>
    </location>
</feature>
<dbReference type="InterPro" id="IPR001811">
    <property type="entry name" value="Chemokine_IL8-like_dom"/>
</dbReference>
<reference evidence="4 5" key="1">
    <citation type="submission" date="2024-09" db="EMBL/GenBank/DDBJ databases">
        <title>A chromosome-level genome assembly of Gray's grenadier anchovy, Coilia grayii.</title>
        <authorList>
            <person name="Fu Z."/>
        </authorList>
    </citation>
    <scope>NUCLEOTIDE SEQUENCE [LARGE SCALE GENOMIC DNA]</scope>
    <source>
        <strain evidence="4">G4</strain>
        <tissue evidence="4">Muscle</tissue>
    </source>
</reference>
<keyword evidence="5" id="KW-1185">Reference proteome</keyword>
<dbReference type="EMBL" id="JBHFQA010000016">
    <property type="protein sequence ID" value="KAL2085722.1"/>
    <property type="molecule type" value="Genomic_DNA"/>
</dbReference>